<dbReference type="EMBL" id="JAHLKM010000030">
    <property type="protein sequence ID" value="MCQ4334598.1"/>
    <property type="molecule type" value="Genomic_DNA"/>
</dbReference>
<protein>
    <submittedName>
        <fullName evidence="2">Uncharacterized protein</fullName>
    </submittedName>
</protein>
<evidence type="ECO:0000256" key="1">
    <source>
        <dbReference type="SAM" id="Phobius"/>
    </source>
</evidence>
<reference evidence="2" key="1">
    <citation type="journal article" date="2023" name="Front. Microbiol.">
        <title>Genomic-based phylogenetic and metabolic analyses of the genus Natronomonas, and description of Natronomonas aquatica sp. nov.</title>
        <authorList>
            <person name="Garcia-Roldan A."/>
            <person name="Duran-Viseras A."/>
            <person name="de la Haba R.R."/>
            <person name="Corral P."/>
            <person name="Sanchez-Porro C."/>
            <person name="Ventosa A."/>
        </authorList>
    </citation>
    <scope>NUCLEOTIDE SEQUENCE</scope>
    <source>
        <strain evidence="2">F2-12</strain>
    </source>
</reference>
<comment type="caution">
    <text evidence="2">The sequence shown here is derived from an EMBL/GenBank/DDBJ whole genome shotgun (WGS) entry which is preliminary data.</text>
</comment>
<evidence type="ECO:0000313" key="2">
    <source>
        <dbReference type="EMBL" id="MCQ4334598.1"/>
    </source>
</evidence>
<sequence>MIAQIILQSQNLNDSSLSCFANGTQGNATQCVIDGTFAAGPSPTLIGLLLAGTLLTSLHIAGDGTVVVPAVVTILLGSSLIALLPPQYVTLAYTVTVVGVTVAAFAAYQRFTTRGEF</sequence>
<proteinExistence type="predicted"/>
<gene>
    <name evidence="2" type="ORF">KM295_14155</name>
</gene>
<feature type="transmembrane region" description="Helical" evidence="1">
    <location>
        <begin position="66"/>
        <end position="84"/>
    </location>
</feature>
<organism evidence="2 3">
    <name type="scientific">Natronomonas aquatica</name>
    <dbReference type="NCBI Taxonomy" id="2841590"/>
    <lineage>
        <taxon>Archaea</taxon>
        <taxon>Methanobacteriati</taxon>
        <taxon>Methanobacteriota</taxon>
        <taxon>Stenosarchaea group</taxon>
        <taxon>Halobacteria</taxon>
        <taxon>Halobacteriales</taxon>
        <taxon>Natronomonadaceae</taxon>
        <taxon>Natronomonas</taxon>
    </lineage>
</organism>
<accession>A0A9R1CSM4</accession>
<evidence type="ECO:0000313" key="3">
    <source>
        <dbReference type="Proteomes" id="UP001139494"/>
    </source>
</evidence>
<keyword evidence="1" id="KW-0472">Membrane</keyword>
<keyword evidence="1" id="KW-1133">Transmembrane helix</keyword>
<dbReference type="AlphaFoldDB" id="A0A9R1CSM4"/>
<dbReference type="RefSeq" id="WP_256030660.1">
    <property type="nucleotide sequence ID" value="NZ_JAHLKM010000030.1"/>
</dbReference>
<feature type="transmembrane region" description="Helical" evidence="1">
    <location>
        <begin position="90"/>
        <end position="108"/>
    </location>
</feature>
<feature type="transmembrane region" description="Helical" evidence="1">
    <location>
        <begin position="44"/>
        <end position="61"/>
    </location>
</feature>
<name>A0A9R1CSM4_9EURY</name>
<keyword evidence="1" id="KW-0812">Transmembrane</keyword>
<keyword evidence="3" id="KW-1185">Reference proteome</keyword>
<dbReference type="Proteomes" id="UP001139494">
    <property type="component" value="Unassembled WGS sequence"/>
</dbReference>